<dbReference type="KEGG" id="crg:136269475"/>
<dbReference type="SUPFAM" id="SSF51197">
    <property type="entry name" value="Clavaminate synthase-like"/>
    <property type="match status" value="1"/>
</dbReference>
<dbReference type="GeneID" id="136269475"/>
<sequence length="341" mass="39371">MASATGGSKRYDGERLRQELNEKGYVVVPDLFTPTESDRLALQFKDWVAKFDKAELPLKKRRSVIQTYRVGHFEASWEARLRAKAVFQAVWGTEKLLSSVDGIAIAKPPQNDDDYRDVDYDWLHLDQGVCREGLHSYQAAVCLEEQTVDDYCFRVLSKSHLYHSEFFQTFPNAAKKTKRFEFYKMFKKQKEFFYNKGCKIESVPVPKGGIVLWDSRTAHDNAPPIATRANPHRWRFVVFVSMTPAIWANEKDMAFRKDAYQRMLLTTHWSSQGLKTFPEYKGNKRKRNPVNVSIDVLPEVARTQEARLLAGDKRYDFEDGKPNGPAAPKWRFGGYENFGTG</sequence>
<evidence type="ECO:0000256" key="1">
    <source>
        <dbReference type="SAM" id="MobiDB-lite"/>
    </source>
</evidence>
<evidence type="ECO:0000313" key="2">
    <source>
        <dbReference type="EnsemblMetazoa" id="G34702.5:cds"/>
    </source>
</evidence>
<dbReference type="Proteomes" id="UP000005408">
    <property type="component" value="Unassembled WGS sequence"/>
</dbReference>
<dbReference type="PANTHER" id="PTHR31630:SF6">
    <property type="entry name" value="PHYTANOYL-COA DIOXYGENASE-RELATED"/>
    <property type="match status" value="1"/>
</dbReference>
<dbReference type="Pfam" id="PF05721">
    <property type="entry name" value="PhyH"/>
    <property type="match status" value="1"/>
</dbReference>
<dbReference type="EnsemblMetazoa" id="G34702.6">
    <property type="protein sequence ID" value="G34702.6:cds"/>
    <property type="gene ID" value="G34702"/>
</dbReference>
<protein>
    <recommendedName>
        <fullName evidence="4">Phytanoyl-CoA dioxygenase</fullName>
    </recommendedName>
</protein>
<reference evidence="2" key="1">
    <citation type="submission" date="2022-08" db="UniProtKB">
        <authorList>
            <consortium name="EnsemblMetazoa"/>
        </authorList>
    </citation>
    <scope>IDENTIFICATION</scope>
    <source>
        <strain evidence="2">05x7-T-G4-1.051#20</strain>
    </source>
</reference>
<dbReference type="RefSeq" id="XP_065934394.1">
    <property type="nucleotide sequence ID" value="XM_066078322.1"/>
</dbReference>
<dbReference type="InterPro" id="IPR008775">
    <property type="entry name" value="Phytyl_CoA_dOase-like"/>
</dbReference>
<proteinExistence type="predicted"/>
<dbReference type="EnsemblMetazoa" id="G34702.5">
    <property type="protein sequence ID" value="G34702.5:cds"/>
    <property type="gene ID" value="G34702"/>
</dbReference>
<keyword evidence="3" id="KW-1185">Reference proteome</keyword>
<dbReference type="PANTHER" id="PTHR31630">
    <property type="entry name" value="PHYTANOYL-COA DIOXYGENASE-RELATED-RELATED"/>
    <property type="match status" value="1"/>
</dbReference>
<evidence type="ECO:0000313" key="3">
    <source>
        <dbReference type="Proteomes" id="UP000005408"/>
    </source>
</evidence>
<dbReference type="EnsemblMetazoa" id="G34702.2">
    <property type="protein sequence ID" value="G34702.2:cds"/>
    <property type="gene ID" value="G34702"/>
</dbReference>
<name>A0A8W8MUW4_MAGGI</name>
<feature type="region of interest" description="Disordered" evidence="1">
    <location>
        <begin position="316"/>
        <end position="341"/>
    </location>
</feature>
<organism evidence="2 3">
    <name type="scientific">Magallana gigas</name>
    <name type="common">Pacific oyster</name>
    <name type="synonym">Crassostrea gigas</name>
    <dbReference type="NCBI Taxonomy" id="29159"/>
    <lineage>
        <taxon>Eukaryota</taxon>
        <taxon>Metazoa</taxon>
        <taxon>Spiralia</taxon>
        <taxon>Lophotrochozoa</taxon>
        <taxon>Mollusca</taxon>
        <taxon>Bivalvia</taxon>
        <taxon>Autobranchia</taxon>
        <taxon>Pteriomorphia</taxon>
        <taxon>Ostreida</taxon>
        <taxon>Ostreoidea</taxon>
        <taxon>Ostreidae</taxon>
        <taxon>Magallana</taxon>
    </lineage>
</organism>
<dbReference type="AlphaFoldDB" id="A0A8W8MUW4"/>
<evidence type="ECO:0008006" key="4">
    <source>
        <dbReference type="Google" id="ProtNLM"/>
    </source>
</evidence>
<accession>A0A8W8MUW4</accession>
<dbReference type="Gene3D" id="2.60.120.620">
    <property type="entry name" value="q2cbj1_9rhob like domain"/>
    <property type="match status" value="1"/>
</dbReference>